<organism evidence="3 4">
    <name type="scientific">Linum trigynum</name>
    <dbReference type="NCBI Taxonomy" id="586398"/>
    <lineage>
        <taxon>Eukaryota</taxon>
        <taxon>Viridiplantae</taxon>
        <taxon>Streptophyta</taxon>
        <taxon>Embryophyta</taxon>
        <taxon>Tracheophyta</taxon>
        <taxon>Spermatophyta</taxon>
        <taxon>Magnoliopsida</taxon>
        <taxon>eudicotyledons</taxon>
        <taxon>Gunneridae</taxon>
        <taxon>Pentapetalae</taxon>
        <taxon>rosids</taxon>
        <taxon>fabids</taxon>
        <taxon>Malpighiales</taxon>
        <taxon>Linaceae</taxon>
        <taxon>Linum</taxon>
    </lineage>
</organism>
<evidence type="ECO:0000259" key="2">
    <source>
        <dbReference type="Pfam" id="PF13966"/>
    </source>
</evidence>
<protein>
    <recommendedName>
        <fullName evidence="5">RNase H type-1 domain-containing protein</fullName>
    </recommendedName>
</protein>
<evidence type="ECO:0000313" key="4">
    <source>
        <dbReference type="Proteomes" id="UP001497516"/>
    </source>
</evidence>
<dbReference type="Pfam" id="PF13456">
    <property type="entry name" value="RVT_3"/>
    <property type="match status" value="1"/>
</dbReference>
<evidence type="ECO:0000259" key="1">
    <source>
        <dbReference type="Pfam" id="PF13456"/>
    </source>
</evidence>
<dbReference type="Proteomes" id="UP001497516">
    <property type="component" value="Chromosome 5"/>
</dbReference>
<sequence length="295" mass="33372">MCIPPKVKNFVWRFARNALPTGDHLSTKSEKWTDKCPFCDLKETQGHLFGECAWVSRLWRRSGLIDCFLCRGNADCYDWFFWMERNAHLFNGSKLPEDEIVGRAYNFLEDYRAHQKVQVEVENNGAAQRDGWKKPQLGEVKINSDAGVLRDGGTGLGVVIRGADGKFILAAARNVRGEMRPDVAEAYAAELGARLGQQCDGTRVVLETNCLSLINQLDSAEGIQNDNGVICRSIRRQLAQVNEGRWQFVSREGNEAGHIMAHTKTRWNETIVWTDHPPFFLVDQLAKDNVTMRAD</sequence>
<dbReference type="InterPro" id="IPR044730">
    <property type="entry name" value="RNase_H-like_dom_plant"/>
</dbReference>
<gene>
    <name evidence="3" type="ORF">LTRI10_LOCUS29980</name>
</gene>
<dbReference type="EMBL" id="OZ034818">
    <property type="protein sequence ID" value="CAL1389098.1"/>
    <property type="molecule type" value="Genomic_DNA"/>
</dbReference>
<dbReference type="Pfam" id="PF13966">
    <property type="entry name" value="zf-RVT"/>
    <property type="match status" value="1"/>
</dbReference>
<dbReference type="CDD" id="cd06222">
    <property type="entry name" value="RNase_H_like"/>
    <property type="match status" value="1"/>
</dbReference>
<accession>A0AAV2ETR9</accession>
<dbReference type="InterPro" id="IPR002156">
    <property type="entry name" value="RNaseH_domain"/>
</dbReference>
<keyword evidence="4" id="KW-1185">Reference proteome</keyword>
<dbReference type="AlphaFoldDB" id="A0AAV2ETR9"/>
<reference evidence="3 4" key="1">
    <citation type="submission" date="2024-04" db="EMBL/GenBank/DDBJ databases">
        <authorList>
            <person name="Fracassetti M."/>
        </authorList>
    </citation>
    <scope>NUCLEOTIDE SEQUENCE [LARGE SCALE GENOMIC DNA]</scope>
</reference>
<name>A0AAV2ETR9_9ROSI</name>
<dbReference type="InterPro" id="IPR053151">
    <property type="entry name" value="RNase_H-like"/>
</dbReference>
<feature type="domain" description="RNase H type-1" evidence="1">
    <location>
        <begin position="150"/>
        <end position="262"/>
    </location>
</feature>
<dbReference type="PANTHER" id="PTHR47723:SF24">
    <property type="entry name" value="RNASE H TYPE-1 DOMAIN-CONTAINING PROTEIN"/>
    <property type="match status" value="1"/>
</dbReference>
<dbReference type="GO" id="GO:0003676">
    <property type="term" value="F:nucleic acid binding"/>
    <property type="evidence" value="ECO:0007669"/>
    <property type="project" value="InterPro"/>
</dbReference>
<proteinExistence type="predicted"/>
<dbReference type="Gene3D" id="3.30.420.10">
    <property type="entry name" value="Ribonuclease H-like superfamily/Ribonuclease H"/>
    <property type="match status" value="1"/>
</dbReference>
<dbReference type="SUPFAM" id="SSF53098">
    <property type="entry name" value="Ribonuclease H-like"/>
    <property type="match status" value="1"/>
</dbReference>
<dbReference type="InterPro" id="IPR036397">
    <property type="entry name" value="RNaseH_sf"/>
</dbReference>
<dbReference type="InterPro" id="IPR012337">
    <property type="entry name" value="RNaseH-like_sf"/>
</dbReference>
<evidence type="ECO:0008006" key="5">
    <source>
        <dbReference type="Google" id="ProtNLM"/>
    </source>
</evidence>
<dbReference type="GO" id="GO:0004523">
    <property type="term" value="F:RNA-DNA hybrid ribonuclease activity"/>
    <property type="evidence" value="ECO:0007669"/>
    <property type="project" value="InterPro"/>
</dbReference>
<evidence type="ECO:0000313" key="3">
    <source>
        <dbReference type="EMBL" id="CAL1389098.1"/>
    </source>
</evidence>
<dbReference type="PANTHER" id="PTHR47723">
    <property type="entry name" value="OS05G0353850 PROTEIN"/>
    <property type="match status" value="1"/>
</dbReference>
<feature type="domain" description="Reverse transcriptase zinc-binding" evidence="2">
    <location>
        <begin position="3"/>
        <end position="59"/>
    </location>
</feature>
<dbReference type="InterPro" id="IPR026960">
    <property type="entry name" value="RVT-Znf"/>
</dbReference>